<evidence type="ECO:0000259" key="1">
    <source>
        <dbReference type="SMART" id="SM00954"/>
    </source>
</evidence>
<dbReference type="PANTHER" id="PTHR47837:SF2">
    <property type="entry name" value="GTP PYROPHOSPHOKINASE YWAC"/>
    <property type="match status" value="1"/>
</dbReference>
<sequence length="276" mass="31448">MILDNKPVLNSAQLKQELERLAAQNPNLYAEDGAEGTLDNQAKNVTIHDLVSQVDPNHASDHAEAGGAIRDHLTDFIDLMQVYRGAMQEISTKLEILDDEYHVRYEHNPIHHMERRLKSPQSILGKLMKRGLPLTMEALQKNIFDIAGIRVICNYIDDVYAVSRMLSQQSDIEIVEVKDYIAHPKPSGYRSLHVIYRVPVFLTTGVKTTPVEVQFRTIAMDYWASLEHKLRYKSTLSTDTISQHSDTLQDCARTLAQVEKTMQDIHRDILQATESQ</sequence>
<evidence type="ECO:0000313" key="2">
    <source>
        <dbReference type="EMBL" id="EFG27237.1"/>
    </source>
</evidence>
<dbReference type="Proteomes" id="UP000005777">
    <property type="component" value="Unassembled WGS sequence"/>
</dbReference>
<dbReference type="EMBL" id="ADCX01000004">
    <property type="protein sequence ID" value="EFG27237.1"/>
    <property type="molecule type" value="Genomic_DNA"/>
</dbReference>
<reference evidence="2 3" key="1">
    <citation type="submission" date="2012-01" db="EMBL/GenBank/DDBJ databases">
        <title>The Genome Sequence of Scardovia inopinata F0304.</title>
        <authorList>
            <consortium name="The Broad Institute Genome Sequencing Platform"/>
            <person name="Earl A."/>
            <person name="Ward D."/>
            <person name="Feldgarden M."/>
            <person name="Gevers D."/>
            <person name="Izard J."/>
            <person name="Baranova O.V."/>
            <person name="Blanton J.M."/>
            <person name="Tanner A.C."/>
            <person name="Dewhirst F.E."/>
            <person name="Young S.K."/>
            <person name="Zeng Q."/>
            <person name="Gargeya S."/>
            <person name="Fitzgerald M."/>
            <person name="Haas B."/>
            <person name="Abouelleil A."/>
            <person name="Alvarado L."/>
            <person name="Arachchi H.M."/>
            <person name="Berlin A."/>
            <person name="Chapman S.B."/>
            <person name="Gearin G."/>
            <person name="Goldberg J."/>
            <person name="Griggs A."/>
            <person name="Gujja S."/>
            <person name="Hansen M."/>
            <person name="Heiman D."/>
            <person name="Howarth C."/>
            <person name="Larimer J."/>
            <person name="Lui A."/>
            <person name="MacDonald P.J."/>
            <person name="McCowen C."/>
            <person name="Montmayeur A."/>
            <person name="Murphy C."/>
            <person name="Neiman D."/>
            <person name="Pearson M."/>
            <person name="Priest M."/>
            <person name="Roberts A."/>
            <person name="Saif S."/>
            <person name="Shea T."/>
            <person name="Sisk P."/>
            <person name="Stolte C."/>
            <person name="Sykes S."/>
            <person name="Wortman J."/>
            <person name="Nusbaum C."/>
            <person name="Birren B."/>
        </authorList>
    </citation>
    <scope>NUCLEOTIDE SEQUENCE [LARGE SCALE GENOMIC DNA]</scope>
    <source>
        <strain evidence="2 3">F0304</strain>
    </source>
</reference>
<dbReference type="Gene3D" id="3.30.460.10">
    <property type="entry name" value="Beta Polymerase, domain 2"/>
    <property type="match status" value="1"/>
</dbReference>
<dbReference type="AlphaFoldDB" id="W5IK28"/>
<dbReference type="InterPro" id="IPR052366">
    <property type="entry name" value="GTP_Pyrophosphokinase"/>
</dbReference>
<dbReference type="CDD" id="cd05399">
    <property type="entry name" value="NT_Rel-Spo_like"/>
    <property type="match status" value="1"/>
</dbReference>
<dbReference type="RefSeq" id="WP_006293246.1">
    <property type="nucleotide sequence ID" value="NZ_GG770225.1"/>
</dbReference>
<dbReference type="PANTHER" id="PTHR47837">
    <property type="entry name" value="GTP PYROPHOSPHOKINASE YJBM"/>
    <property type="match status" value="1"/>
</dbReference>
<organism evidence="2 3">
    <name type="scientific">Scardovia inopinata F0304</name>
    <dbReference type="NCBI Taxonomy" id="641146"/>
    <lineage>
        <taxon>Bacteria</taxon>
        <taxon>Bacillati</taxon>
        <taxon>Actinomycetota</taxon>
        <taxon>Actinomycetes</taxon>
        <taxon>Bifidobacteriales</taxon>
        <taxon>Bifidobacteriaceae</taxon>
        <taxon>Scardovia</taxon>
    </lineage>
</organism>
<dbReference type="SMART" id="SM00954">
    <property type="entry name" value="RelA_SpoT"/>
    <property type="match status" value="1"/>
</dbReference>
<accession>W5IK28</accession>
<evidence type="ECO:0000313" key="3">
    <source>
        <dbReference type="Proteomes" id="UP000005777"/>
    </source>
</evidence>
<feature type="domain" description="RelA/SpoT" evidence="1">
    <location>
        <begin position="115"/>
        <end position="238"/>
    </location>
</feature>
<keyword evidence="3" id="KW-1185">Reference proteome</keyword>
<gene>
    <name evidence="2" type="ORF">HMPREF9020_00876</name>
</gene>
<dbReference type="InterPro" id="IPR007685">
    <property type="entry name" value="RelA_SpoT"/>
</dbReference>
<dbReference type="InterPro" id="IPR043519">
    <property type="entry name" value="NT_sf"/>
</dbReference>
<protein>
    <recommendedName>
        <fullName evidence="1">RelA/SpoT domain-containing protein</fullName>
    </recommendedName>
</protein>
<dbReference type="eggNOG" id="COG2357">
    <property type="taxonomic scope" value="Bacteria"/>
</dbReference>
<dbReference type="SUPFAM" id="SSF81301">
    <property type="entry name" value="Nucleotidyltransferase"/>
    <property type="match status" value="1"/>
</dbReference>
<name>W5IK28_SCAIO</name>
<dbReference type="HOGENOM" id="CLU_077095_0_0_11"/>
<dbReference type="Pfam" id="PF04607">
    <property type="entry name" value="RelA_SpoT"/>
    <property type="match status" value="1"/>
</dbReference>
<dbReference type="Gene3D" id="1.10.287.860">
    <property type="entry name" value="Nucleotidyltransferase"/>
    <property type="match status" value="1"/>
</dbReference>
<proteinExistence type="predicted"/>
<dbReference type="GO" id="GO:0015969">
    <property type="term" value="P:guanosine tetraphosphate metabolic process"/>
    <property type="evidence" value="ECO:0007669"/>
    <property type="project" value="InterPro"/>
</dbReference>
<comment type="caution">
    <text evidence="2">The sequence shown here is derived from an EMBL/GenBank/DDBJ whole genome shotgun (WGS) entry which is preliminary data.</text>
</comment>